<name>J9GG91_9ZZZZ</name>
<sequence>MKALLFFLLFVVSQVVAGLLAILFSQQSRLGQGVSLESLTVQPIAMGTAMFVVDCLLCVGLALWFYRLEPRWKRLTATPSEDAFVWKSQRPRPRQIFFAVLAVILLAFGLSLVLEPFHLSDNGMQTLFDAMKYHPLCVLLLVLVGPLTEELIFRAGIVRYLRQRHLPSWLAAAVAALAFAVVHQNWAQAVPAFVLGWIFGLFYLRTGNLSLCLPAHIANNLFALGVMYFPQVFHFMEEWSAGALFALGALHIGLGLHNVRRALRPTSSSPFTPTLCL</sequence>
<proteinExistence type="predicted"/>
<dbReference type="PANTHER" id="PTHR36435:SF1">
    <property type="entry name" value="CAAX AMINO TERMINAL PROTEASE FAMILY PROTEIN"/>
    <property type="match status" value="1"/>
</dbReference>
<dbReference type="InterPro" id="IPR052710">
    <property type="entry name" value="CAAX_protease"/>
</dbReference>
<dbReference type="GO" id="GO:0080120">
    <property type="term" value="P:CAAX-box protein maturation"/>
    <property type="evidence" value="ECO:0007669"/>
    <property type="project" value="UniProtKB-ARBA"/>
</dbReference>
<dbReference type="EMBL" id="AMCI01004301">
    <property type="protein sequence ID" value="EJW98364.1"/>
    <property type="molecule type" value="Genomic_DNA"/>
</dbReference>
<feature type="transmembrane region" description="Helical" evidence="1">
    <location>
        <begin position="133"/>
        <end position="153"/>
    </location>
</feature>
<protein>
    <submittedName>
        <fullName evidence="3">Abortive infection protein</fullName>
    </submittedName>
</protein>
<keyword evidence="1" id="KW-1133">Transmembrane helix</keyword>
<dbReference type="PANTHER" id="PTHR36435">
    <property type="entry name" value="SLR1288 PROTEIN"/>
    <property type="match status" value="1"/>
</dbReference>
<reference evidence="3" key="1">
    <citation type="journal article" date="2012" name="PLoS ONE">
        <title>Gene sets for utilization of primary and secondary nutrition supplies in the distal gut of endangered iberian lynx.</title>
        <authorList>
            <person name="Alcaide M."/>
            <person name="Messina E."/>
            <person name="Richter M."/>
            <person name="Bargiela R."/>
            <person name="Peplies J."/>
            <person name="Huws S.A."/>
            <person name="Newbold C.J."/>
            <person name="Golyshin P.N."/>
            <person name="Simon M.A."/>
            <person name="Lopez G."/>
            <person name="Yakimov M.M."/>
            <person name="Ferrer M."/>
        </authorList>
    </citation>
    <scope>NUCLEOTIDE SEQUENCE</scope>
</reference>
<feature type="transmembrane region" description="Helical" evidence="1">
    <location>
        <begin position="96"/>
        <end position="113"/>
    </location>
</feature>
<feature type="transmembrane region" description="Helical" evidence="1">
    <location>
        <begin position="45"/>
        <end position="66"/>
    </location>
</feature>
<evidence type="ECO:0000259" key="2">
    <source>
        <dbReference type="Pfam" id="PF02517"/>
    </source>
</evidence>
<evidence type="ECO:0000256" key="1">
    <source>
        <dbReference type="SAM" id="Phobius"/>
    </source>
</evidence>
<dbReference type="GO" id="GO:0004175">
    <property type="term" value="F:endopeptidase activity"/>
    <property type="evidence" value="ECO:0007669"/>
    <property type="project" value="UniProtKB-ARBA"/>
</dbReference>
<comment type="caution">
    <text evidence="3">The sequence shown here is derived from an EMBL/GenBank/DDBJ whole genome shotgun (WGS) entry which is preliminary data.</text>
</comment>
<feature type="transmembrane region" description="Helical" evidence="1">
    <location>
        <begin position="165"/>
        <end position="182"/>
    </location>
</feature>
<feature type="transmembrane region" description="Helical" evidence="1">
    <location>
        <begin position="211"/>
        <end position="233"/>
    </location>
</feature>
<dbReference type="AlphaFoldDB" id="J9GG91"/>
<feature type="transmembrane region" description="Helical" evidence="1">
    <location>
        <begin position="239"/>
        <end position="259"/>
    </location>
</feature>
<feature type="domain" description="CAAX prenyl protease 2/Lysostaphin resistance protein A-like" evidence="2">
    <location>
        <begin position="136"/>
        <end position="222"/>
    </location>
</feature>
<evidence type="ECO:0000313" key="3">
    <source>
        <dbReference type="EMBL" id="EJW98364.1"/>
    </source>
</evidence>
<keyword evidence="1" id="KW-0472">Membrane</keyword>
<organism evidence="3">
    <name type="scientific">gut metagenome</name>
    <dbReference type="NCBI Taxonomy" id="749906"/>
    <lineage>
        <taxon>unclassified sequences</taxon>
        <taxon>metagenomes</taxon>
        <taxon>organismal metagenomes</taxon>
    </lineage>
</organism>
<keyword evidence="1" id="KW-0812">Transmembrane</keyword>
<feature type="transmembrane region" description="Helical" evidence="1">
    <location>
        <begin position="188"/>
        <end position="204"/>
    </location>
</feature>
<accession>J9GG91</accession>
<dbReference type="InterPro" id="IPR003675">
    <property type="entry name" value="Rce1/LyrA-like_dom"/>
</dbReference>
<dbReference type="Pfam" id="PF02517">
    <property type="entry name" value="Rce1-like"/>
    <property type="match status" value="1"/>
</dbReference>
<gene>
    <name evidence="3" type="ORF">EVA_13539</name>
</gene>